<reference evidence="11" key="1">
    <citation type="submission" date="2020-03" db="EMBL/GenBank/DDBJ databases">
        <title>Spirochaetal bacteria isolated from arthropods constitute a novel genus Entomospira genus novum within the order Spirochaetales.</title>
        <authorList>
            <person name="Grana-Miraglia L."/>
            <person name="Sikutova S."/>
            <person name="Fingerle V."/>
            <person name="Sing A."/>
            <person name="Castillo-Ramirez S."/>
            <person name="Margos G."/>
            <person name="Rudolf I."/>
        </authorList>
    </citation>
    <scope>NUCLEOTIDE SEQUENCE</scope>
    <source>
        <strain evidence="11">BR208</strain>
    </source>
</reference>
<feature type="domain" description="RNA polymerase sigma factor 54 DNA-binding" evidence="9">
    <location>
        <begin position="274"/>
        <end position="419"/>
    </location>
</feature>
<dbReference type="EMBL" id="JAATLK010000001">
    <property type="protein sequence ID" value="NIZ47433.1"/>
    <property type="molecule type" value="Genomic_DNA"/>
</dbReference>
<keyword evidence="2" id="KW-0240">DNA-directed RNA polymerase</keyword>
<dbReference type="GO" id="GO:0006352">
    <property type="term" value="P:DNA-templated transcription initiation"/>
    <property type="evidence" value="ECO:0007669"/>
    <property type="project" value="InterPro"/>
</dbReference>
<dbReference type="PROSITE" id="PS50044">
    <property type="entry name" value="SIGMA54_3"/>
    <property type="match status" value="1"/>
</dbReference>
<evidence type="ECO:0000256" key="5">
    <source>
        <dbReference type="ARBA" id="ARBA00023015"/>
    </source>
</evidence>
<evidence type="ECO:0000313" key="12">
    <source>
        <dbReference type="Proteomes" id="UP000752013"/>
    </source>
</evidence>
<dbReference type="InterPro" id="IPR000394">
    <property type="entry name" value="RNA_pol_sigma_54"/>
</dbReference>
<dbReference type="PROSITE" id="PS00718">
    <property type="entry name" value="SIGMA54_2"/>
    <property type="match status" value="1"/>
</dbReference>
<evidence type="ECO:0000256" key="6">
    <source>
        <dbReference type="ARBA" id="ARBA00023082"/>
    </source>
</evidence>
<evidence type="ECO:0000256" key="1">
    <source>
        <dbReference type="ARBA" id="ARBA00008798"/>
    </source>
</evidence>
<evidence type="ECO:0000256" key="2">
    <source>
        <dbReference type="ARBA" id="ARBA00022478"/>
    </source>
</evidence>
<organism evidence="11 12">
    <name type="scientific">Entomospira nematocerorum</name>
    <dbReference type="NCBI Taxonomy" id="2719987"/>
    <lineage>
        <taxon>Bacteria</taxon>
        <taxon>Pseudomonadati</taxon>
        <taxon>Spirochaetota</taxon>
        <taxon>Spirochaetia</taxon>
        <taxon>Spirochaetales</taxon>
        <taxon>Spirochaetaceae</taxon>
        <taxon>Entomospira</taxon>
    </lineage>
</organism>
<dbReference type="Pfam" id="PF04963">
    <property type="entry name" value="Sigma54_CBD"/>
    <property type="match status" value="1"/>
</dbReference>
<dbReference type="PANTHER" id="PTHR32248:SF4">
    <property type="entry name" value="RNA POLYMERASE SIGMA-54 FACTOR"/>
    <property type="match status" value="1"/>
</dbReference>
<dbReference type="Gene3D" id="1.10.10.60">
    <property type="entry name" value="Homeodomain-like"/>
    <property type="match status" value="1"/>
</dbReference>
<keyword evidence="7" id="KW-0238">DNA-binding</keyword>
<feature type="domain" description="RNA polymerase sigma factor 54 core-binding" evidence="10">
    <location>
        <begin position="77"/>
        <end position="247"/>
    </location>
</feature>
<dbReference type="Proteomes" id="UP000752013">
    <property type="component" value="Unassembled WGS sequence"/>
</dbReference>
<dbReference type="AlphaFoldDB" id="A0A968KVL2"/>
<dbReference type="PRINTS" id="PR00045">
    <property type="entry name" value="SIGMA54FCT"/>
</dbReference>
<keyword evidence="5" id="KW-0805">Transcription regulation</keyword>
<dbReference type="GO" id="GO:0001216">
    <property type="term" value="F:DNA-binding transcription activator activity"/>
    <property type="evidence" value="ECO:0007669"/>
    <property type="project" value="InterPro"/>
</dbReference>
<keyword evidence="12" id="KW-1185">Reference proteome</keyword>
<name>A0A968KVL2_9SPIO</name>
<dbReference type="Pfam" id="PF04552">
    <property type="entry name" value="Sigma54_DBD"/>
    <property type="match status" value="1"/>
</dbReference>
<dbReference type="RefSeq" id="WP_167703847.1">
    <property type="nucleotide sequence ID" value="NZ_CP118168.1"/>
</dbReference>
<accession>A0A968KVL2</accession>
<dbReference type="GO" id="GO:0016987">
    <property type="term" value="F:sigma factor activity"/>
    <property type="evidence" value="ECO:0007669"/>
    <property type="project" value="UniProtKB-KW"/>
</dbReference>
<dbReference type="GO" id="GO:0016779">
    <property type="term" value="F:nucleotidyltransferase activity"/>
    <property type="evidence" value="ECO:0007669"/>
    <property type="project" value="UniProtKB-KW"/>
</dbReference>
<keyword evidence="4" id="KW-0548">Nucleotidyltransferase</keyword>
<dbReference type="InterPro" id="IPR007634">
    <property type="entry name" value="RNA_pol_sigma_54_DNA-bd"/>
</dbReference>
<proteinExistence type="inferred from homology"/>
<protein>
    <recommendedName>
        <fullName evidence="13">RNA polymerase sigma-54 factor</fullName>
    </recommendedName>
</protein>
<evidence type="ECO:0000259" key="10">
    <source>
        <dbReference type="Pfam" id="PF04963"/>
    </source>
</evidence>
<evidence type="ECO:0000259" key="9">
    <source>
        <dbReference type="Pfam" id="PF04552"/>
    </source>
</evidence>
<gene>
    <name evidence="11" type="ORF">HCT46_05850</name>
</gene>
<comment type="similarity">
    <text evidence="1">Belongs to the sigma-54 factor family.</text>
</comment>
<keyword evidence="8" id="KW-0804">Transcription</keyword>
<evidence type="ECO:0008006" key="13">
    <source>
        <dbReference type="Google" id="ProtNLM"/>
    </source>
</evidence>
<dbReference type="PANTHER" id="PTHR32248">
    <property type="entry name" value="RNA POLYMERASE SIGMA-54 FACTOR"/>
    <property type="match status" value="1"/>
</dbReference>
<keyword evidence="3" id="KW-0808">Transferase</keyword>
<evidence type="ECO:0000256" key="7">
    <source>
        <dbReference type="ARBA" id="ARBA00023125"/>
    </source>
</evidence>
<evidence type="ECO:0000313" key="11">
    <source>
        <dbReference type="EMBL" id="NIZ47433.1"/>
    </source>
</evidence>
<keyword evidence="6" id="KW-0731">Sigma factor</keyword>
<dbReference type="GO" id="GO:0000428">
    <property type="term" value="C:DNA-directed RNA polymerase complex"/>
    <property type="evidence" value="ECO:0007669"/>
    <property type="project" value="UniProtKB-KW"/>
</dbReference>
<comment type="caution">
    <text evidence="11">The sequence shown here is derived from an EMBL/GenBank/DDBJ whole genome shotgun (WGS) entry which is preliminary data.</text>
</comment>
<evidence type="ECO:0000256" key="8">
    <source>
        <dbReference type="ARBA" id="ARBA00023163"/>
    </source>
</evidence>
<sequence>MTELHSTLIATTEQRSIARALLYQSARALMMNSQNYDAYLQSLVEINPFLEYIDHSNDSLHNAYRDLPASFIEDVPQPQGLHDVLLEQWLCVANDESRFLGELIISNLTPQGFHHFPLSTFVTKDISLHTLLRVASHISRLVPVGCATEDWVESLWVQSQEQPLHAEWSTIDILTFRRAMQLWEHIGYNLETEYLLKCESESELRSYLQHFTPYPGLQYGAVSTIYNKADLLLQRVPDGKLQVVLHTYEGVLQLNDTAYQQLLGQMESNPEGLKWLREQWRKAGDIIAMHQYRNMQLLRVSSYIVEYQRDFFQNHHHGLKALQLKDVADALQISQATVSRTIHHKWLATDQGLILLKKLLSRKQQHGSQVYSRQTIKNKVREIIYQYGKVRVSDEKIRRLLLMDGIAIARRTINKYRHEDGL</sequence>
<evidence type="ECO:0000256" key="4">
    <source>
        <dbReference type="ARBA" id="ARBA00022695"/>
    </source>
</evidence>
<dbReference type="GO" id="GO:0003677">
    <property type="term" value="F:DNA binding"/>
    <property type="evidence" value="ECO:0007669"/>
    <property type="project" value="UniProtKB-KW"/>
</dbReference>
<evidence type="ECO:0000256" key="3">
    <source>
        <dbReference type="ARBA" id="ARBA00022679"/>
    </source>
</evidence>
<dbReference type="InterPro" id="IPR007046">
    <property type="entry name" value="RNA_pol_sigma_54_core-bd"/>
</dbReference>
<dbReference type="PIRSF" id="PIRSF000774">
    <property type="entry name" value="RpoN"/>
    <property type="match status" value="1"/>
</dbReference>